<name>A0AA39KGR6_9AGAR</name>
<dbReference type="EMBL" id="JAUEPR010000249">
    <property type="protein sequence ID" value="KAK0459429.1"/>
    <property type="molecule type" value="Genomic_DNA"/>
</dbReference>
<gene>
    <name evidence="1" type="ORF">IW261DRAFT_1540532</name>
</gene>
<accession>A0AA39KGR6</accession>
<comment type="caution">
    <text evidence="1">The sequence shown here is derived from an EMBL/GenBank/DDBJ whole genome shotgun (WGS) entry which is preliminary data.</text>
</comment>
<proteinExistence type="predicted"/>
<sequence>MAFSIMGLFSVTLDTRKFSKDDRLGATIALMQAILRRSDRASWVGAGPYLPVNPRLSTVSVFPHTNVRGQVLFEFDSRAANEQDRRSHKRTTLGAR</sequence>
<reference evidence="1" key="1">
    <citation type="submission" date="2023-06" db="EMBL/GenBank/DDBJ databases">
        <authorList>
            <consortium name="Lawrence Berkeley National Laboratory"/>
            <person name="Ahrendt S."/>
            <person name="Sahu N."/>
            <person name="Indic B."/>
            <person name="Wong-Bajracharya J."/>
            <person name="Merenyi Z."/>
            <person name="Ke H.-M."/>
            <person name="Monk M."/>
            <person name="Kocsube S."/>
            <person name="Drula E."/>
            <person name="Lipzen A."/>
            <person name="Balint B."/>
            <person name="Henrissat B."/>
            <person name="Andreopoulos B."/>
            <person name="Martin F.M."/>
            <person name="Harder C.B."/>
            <person name="Rigling D."/>
            <person name="Ford K.L."/>
            <person name="Foster G.D."/>
            <person name="Pangilinan J."/>
            <person name="Papanicolaou A."/>
            <person name="Barry K."/>
            <person name="LaButti K."/>
            <person name="Viragh M."/>
            <person name="Koriabine M."/>
            <person name="Yan M."/>
            <person name="Riley R."/>
            <person name="Champramary S."/>
            <person name="Plett K.L."/>
            <person name="Tsai I.J."/>
            <person name="Slot J."/>
            <person name="Sipos G."/>
            <person name="Plett J."/>
            <person name="Nagy L.G."/>
            <person name="Grigoriev I.V."/>
        </authorList>
    </citation>
    <scope>NUCLEOTIDE SEQUENCE</scope>
    <source>
        <strain evidence="1">ICMP 16352</strain>
    </source>
</reference>
<protein>
    <submittedName>
        <fullName evidence="1">Uncharacterized protein</fullName>
    </submittedName>
</protein>
<dbReference type="AlphaFoldDB" id="A0AA39KGR6"/>
<evidence type="ECO:0000313" key="2">
    <source>
        <dbReference type="Proteomes" id="UP001175227"/>
    </source>
</evidence>
<dbReference type="Proteomes" id="UP001175227">
    <property type="component" value="Unassembled WGS sequence"/>
</dbReference>
<keyword evidence="2" id="KW-1185">Reference proteome</keyword>
<evidence type="ECO:0000313" key="1">
    <source>
        <dbReference type="EMBL" id="KAK0459429.1"/>
    </source>
</evidence>
<organism evidence="1 2">
    <name type="scientific">Armillaria novae-zelandiae</name>
    <dbReference type="NCBI Taxonomy" id="153914"/>
    <lineage>
        <taxon>Eukaryota</taxon>
        <taxon>Fungi</taxon>
        <taxon>Dikarya</taxon>
        <taxon>Basidiomycota</taxon>
        <taxon>Agaricomycotina</taxon>
        <taxon>Agaricomycetes</taxon>
        <taxon>Agaricomycetidae</taxon>
        <taxon>Agaricales</taxon>
        <taxon>Marasmiineae</taxon>
        <taxon>Physalacriaceae</taxon>
        <taxon>Armillaria</taxon>
    </lineage>
</organism>